<evidence type="ECO:0000313" key="2">
    <source>
        <dbReference type="Proteomes" id="UP001470230"/>
    </source>
</evidence>
<dbReference type="SUPFAM" id="SSF48371">
    <property type="entry name" value="ARM repeat"/>
    <property type="match status" value="1"/>
</dbReference>
<reference evidence="1 2" key="1">
    <citation type="submission" date="2024-04" db="EMBL/GenBank/DDBJ databases">
        <title>Tritrichomonas musculus Genome.</title>
        <authorList>
            <person name="Alves-Ferreira E."/>
            <person name="Grigg M."/>
            <person name="Lorenzi H."/>
            <person name="Galac M."/>
        </authorList>
    </citation>
    <scope>NUCLEOTIDE SEQUENCE [LARGE SCALE GENOMIC DNA]</scope>
    <source>
        <strain evidence="1 2">EAF2021</strain>
    </source>
</reference>
<accession>A0ABR2IC97</accession>
<dbReference type="Proteomes" id="UP001470230">
    <property type="component" value="Unassembled WGS sequence"/>
</dbReference>
<dbReference type="EMBL" id="JAPFFF010000018">
    <property type="protein sequence ID" value="KAK8860392.1"/>
    <property type="molecule type" value="Genomic_DNA"/>
</dbReference>
<protein>
    <recommendedName>
        <fullName evidence="3">MI domain-containing protein</fullName>
    </recommendedName>
</protein>
<comment type="caution">
    <text evidence="1">The sequence shown here is derived from an EMBL/GenBank/DDBJ whole genome shotgun (WGS) entry which is preliminary data.</text>
</comment>
<evidence type="ECO:0000313" key="1">
    <source>
        <dbReference type="EMBL" id="KAK8860392.1"/>
    </source>
</evidence>
<organism evidence="1 2">
    <name type="scientific">Tritrichomonas musculus</name>
    <dbReference type="NCBI Taxonomy" id="1915356"/>
    <lineage>
        <taxon>Eukaryota</taxon>
        <taxon>Metamonada</taxon>
        <taxon>Parabasalia</taxon>
        <taxon>Tritrichomonadida</taxon>
        <taxon>Tritrichomonadidae</taxon>
        <taxon>Tritrichomonas</taxon>
    </lineage>
</organism>
<dbReference type="Gene3D" id="1.25.40.180">
    <property type="match status" value="1"/>
</dbReference>
<dbReference type="InterPro" id="IPR016024">
    <property type="entry name" value="ARM-type_fold"/>
</dbReference>
<keyword evidence="2" id="KW-1185">Reference proteome</keyword>
<sequence>MKVSKAYENQVFIQPGGQKHSNKMKSTFSSFNLKKESLQSSDFNENFCQRMTSYTKTNANDDHHRNPAAYVQVAQPNYQLYEYSMTNLNYTAKSKRKSGKAGRISGINKSNNHDFFSSNSFKSCADLAIQNFDNNSLYNRINSLLIQLNVNTFQSTFNGILSLGVNNEPFLQTYVDSVFKQAVINPSLSLLYSILSTNIASIMKRTKYGDRMQELFEKKCLESFYLPNETIDKWRLSLLHGVAIFAGNLARDYLIPRSIFTEWTQKLLQDGSVKSLGLLISLISAGGSSLIQDNKLLDKLSSKVSDSNSSDLIETYNSFNQTFENEKSDEEQFSRHMKLLKLKQYPNDDNSCEEQNVSLFTRSDSVPLKLSYMASKMTMDEIVFKYIENPSISEFTKLLDDNNFSKNSSRTATELLRSIVKQSDDKITDLLNMFYDITMYQYFNENQIKVAISNVSSENEKDIKVGKSLTLVYCHLITEEMISFDDFESLFSPMKAIWAELIPFFFCEIDNQLGSWIEEMIEFDFWRDLKFINSDSAIKQMEILSEWNIIDIFPEYDIAYNYYLKLKCNNKSAGLIFDDIDMTIDNHKLIEILFEILLSLNESQMKAQGIRLRKYFNSFASEIPKIITKFGERGTKLIPLLQ</sequence>
<proteinExistence type="predicted"/>
<evidence type="ECO:0008006" key="3">
    <source>
        <dbReference type="Google" id="ProtNLM"/>
    </source>
</evidence>
<gene>
    <name evidence="1" type="ORF">M9Y10_012056</name>
</gene>
<name>A0ABR2IC97_9EUKA</name>